<name>A0A2S8FQK0_9BACT</name>
<dbReference type="PANTHER" id="PTHR43591">
    <property type="entry name" value="METHYLTRANSFERASE"/>
    <property type="match status" value="1"/>
</dbReference>
<comment type="caution">
    <text evidence="1">The sequence shown here is derived from an EMBL/GenBank/DDBJ whole genome shotgun (WGS) entry which is preliminary data.</text>
</comment>
<proteinExistence type="predicted"/>
<keyword evidence="1" id="KW-0808">Transferase</keyword>
<dbReference type="EMBL" id="PUHY01000010">
    <property type="protein sequence ID" value="PQO34461.1"/>
    <property type="molecule type" value="Genomic_DNA"/>
</dbReference>
<dbReference type="RefSeq" id="WP_105330192.1">
    <property type="nucleotide sequence ID" value="NZ_PUHY01000010.1"/>
</dbReference>
<evidence type="ECO:0000313" key="2">
    <source>
        <dbReference type="Proteomes" id="UP000238322"/>
    </source>
</evidence>
<dbReference type="GO" id="GO:0032259">
    <property type="term" value="P:methylation"/>
    <property type="evidence" value="ECO:0007669"/>
    <property type="project" value="UniProtKB-KW"/>
</dbReference>
<dbReference type="GO" id="GO:0008168">
    <property type="term" value="F:methyltransferase activity"/>
    <property type="evidence" value="ECO:0007669"/>
    <property type="project" value="UniProtKB-KW"/>
</dbReference>
<reference evidence="1 2" key="1">
    <citation type="submission" date="2018-02" db="EMBL/GenBank/DDBJ databases">
        <title>Comparative genomes isolates from brazilian mangrove.</title>
        <authorList>
            <person name="Araujo J.E."/>
            <person name="Taketani R.G."/>
            <person name="Silva M.C.P."/>
            <person name="Loureco M.V."/>
            <person name="Andreote F.D."/>
        </authorList>
    </citation>
    <scope>NUCLEOTIDE SEQUENCE [LARGE SCALE GENOMIC DNA]</scope>
    <source>
        <strain evidence="1 2">Hex-1 MGV</strain>
    </source>
</reference>
<dbReference type="PANTHER" id="PTHR43591:SF24">
    <property type="entry name" value="2-METHOXY-6-POLYPRENYL-1,4-BENZOQUINOL METHYLASE, MITOCHONDRIAL"/>
    <property type="match status" value="1"/>
</dbReference>
<accession>A0A2S8FQK0</accession>
<dbReference type="Gene3D" id="3.40.50.150">
    <property type="entry name" value="Vaccinia Virus protein VP39"/>
    <property type="match status" value="1"/>
</dbReference>
<gene>
    <name evidence="1" type="ORF">C5Y83_13155</name>
</gene>
<dbReference type="Pfam" id="PF13489">
    <property type="entry name" value="Methyltransf_23"/>
    <property type="match status" value="1"/>
</dbReference>
<protein>
    <submittedName>
        <fullName evidence="1">SAM-dependent methyltransferase</fullName>
    </submittedName>
</protein>
<dbReference type="OrthoDB" id="517270at2"/>
<dbReference type="InterPro" id="IPR029063">
    <property type="entry name" value="SAM-dependent_MTases_sf"/>
</dbReference>
<organism evidence="1 2">
    <name type="scientific">Blastopirellula marina</name>
    <dbReference type="NCBI Taxonomy" id="124"/>
    <lineage>
        <taxon>Bacteria</taxon>
        <taxon>Pseudomonadati</taxon>
        <taxon>Planctomycetota</taxon>
        <taxon>Planctomycetia</taxon>
        <taxon>Pirellulales</taxon>
        <taxon>Pirellulaceae</taxon>
        <taxon>Blastopirellula</taxon>
    </lineage>
</organism>
<sequence length="226" mass="24687">MLSLHELEASDIVANSQMNRERQLSGPNSYALDLRFNPLDAMRSYAEAGKSVRWLDLCCGTGKAIMDAAKIVRQEVLSIEIVGVDLVPMFDPGGTDLPSLTLVAASLHHWEPDDPFDLITCVHGLHYVGDKLGLLQRAARWLKPGGRFVGHLDMNNVQCINRQSIGREVAAVIRQAGGSYSSKSRLLEVAVSPLLCFPFAYLGANDHAGPNYIGQPAVDSVYKRIS</sequence>
<dbReference type="Proteomes" id="UP000238322">
    <property type="component" value="Unassembled WGS sequence"/>
</dbReference>
<dbReference type="SUPFAM" id="SSF53335">
    <property type="entry name" value="S-adenosyl-L-methionine-dependent methyltransferases"/>
    <property type="match status" value="1"/>
</dbReference>
<keyword evidence="1" id="KW-0489">Methyltransferase</keyword>
<evidence type="ECO:0000313" key="1">
    <source>
        <dbReference type="EMBL" id="PQO34461.1"/>
    </source>
</evidence>
<dbReference type="AlphaFoldDB" id="A0A2S8FQK0"/>
<dbReference type="CDD" id="cd02440">
    <property type="entry name" value="AdoMet_MTases"/>
    <property type="match status" value="1"/>
</dbReference>